<dbReference type="InterPro" id="IPR002495">
    <property type="entry name" value="Glyco_trans_8"/>
</dbReference>
<name>A0A7S0JAQ2_9EUKA</name>
<organism evidence="2">
    <name type="scientific">Calcidiscus leptoporus</name>
    <dbReference type="NCBI Taxonomy" id="127549"/>
    <lineage>
        <taxon>Eukaryota</taxon>
        <taxon>Haptista</taxon>
        <taxon>Haptophyta</taxon>
        <taxon>Prymnesiophyceae</taxon>
        <taxon>Coccolithales</taxon>
        <taxon>Calcidiscaceae</taxon>
        <taxon>Calcidiscus</taxon>
    </lineage>
</organism>
<dbReference type="Gene3D" id="3.90.550.10">
    <property type="entry name" value="Spore Coat Polysaccharide Biosynthesis Protein SpsA, Chain A"/>
    <property type="match status" value="1"/>
</dbReference>
<dbReference type="InterPro" id="IPR029044">
    <property type="entry name" value="Nucleotide-diphossugar_trans"/>
</dbReference>
<dbReference type="PANTHER" id="PTHR11183">
    <property type="entry name" value="GLYCOGENIN SUBFAMILY MEMBER"/>
    <property type="match status" value="1"/>
</dbReference>
<dbReference type="InterPro" id="IPR050587">
    <property type="entry name" value="GNT1/Glycosyltrans_8"/>
</dbReference>
<dbReference type="SUPFAM" id="SSF53448">
    <property type="entry name" value="Nucleotide-diphospho-sugar transferases"/>
    <property type="match status" value="1"/>
</dbReference>
<sequence length="348" mass="38252">MWLLLLMQLVQTATAQSIPTSLGAQAGIAQATVAANGAQSSGSNCITGGVRYSDKAVVTLITSNTGYPAGAMSLAGVLEALDSKLRRIVLVTPDVNDGIKELLRTSSWEVHDVPAIECNQVLGPEVTAATYDLGEDYQRKKAKWLTTCSKFHAWNLTFLKKVIFLDADTMPIKPLDNLVDHPSAFAAAPDTFPADQFNSGVMVITPSQRVFEELMAWNAQHGTAEGGDQCLLNEYFSEWFFNAWDHPEAGRLPWVMNVAASYFTSYKTLARMQARDEPAIVHFVGGESKPWHFVVLKFQGQQDRIPENARRLIGAWDQMYWVAKSGKLCTGGLEPELKRALGAVLEEL</sequence>
<accession>A0A7S0JAQ2</accession>
<reference evidence="2" key="1">
    <citation type="submission" date="2021-01" db="EMBL/GenBank/DDBJ databases">
        <authorList>
            <person name="Corre E."/>
            <person name="Pelletier E."/>
            <person name="Niang G."/>
            <person name="Scheremetjew M."/>
            <person name="Finn R."/>
            <person name="Kale V."/>
            <person name="Holt S."/>
            <person name="Cochrane G."/>
            <person name="Meng A."/>
            <person name="Brown T."/>
            <person name="Cohen L."/>
        </authorList>
    </citation>
    <scope>NUCLEOTIDE SEQUENCE</scope>
    <source>
        <strain evidence="2">RCC1130</strain>
    </source>
</reference>
<dbReference type="AlphaFoldDB" id="A0A7S0JAQ2"/>
<evidence type="ECO:0000313" key="2">
    <source>
        <dbReference type="EMBL" id="CAD8546204.1"/>
    </source>
</evidence>
<protein>
    <recommendedName>
        <fullName evidence="3">Glycosyltransferase family 8 protein</fullName>
    </recommendedName>
</protein>
<dbReference type="Pfam" id="PF01501">
    <property type="entry name" value="Glyco_transf_8"/>
    <property type="match status" value="1"/>
</dbReference>
<keyword evidence="1" id="KW-0732">Signal</keyword>
<proteinExistence type="predicted"/>
<gene>
    <name evidence="2" type="ORF">CLEP1334_LOCUS21494</name>
</gene>
<feature type="chain" id="PRO_5030816677" description="Glycosyltransferase family 8 protein" evidence="1">
    <location>
        <begin position="16"/>
        <end position="348"/>
    </location>
</feature>
<dbReference type="EMBL" id="HBER01042638">
    <property type="protein sequence ID" value="CAD8546204.1"/>
    <property type="molecule type" value="Transcribed_RNA"/>
</dbReference>
<feature type="signal peptide" evidence="1">
    <location>
        <begin position="1"/>
        <end position="15"/>
    </location>
</feature>
<evidence type="ECO:0000256" key="1">
    <source>
        <dbReference type="SAM" id="SignalP"/>
    </source>
</evidence>
<dbReference type="GO" id="GO:0016757">
    <property type="term" value="F:glycosyltransferase activity"/>
    <property type="evidence" value="ECO:0007669"/>
    <property type="project" value="InterPro"/>
</dbReference>
<evidence type="ECO:0008006" key="3">
    <source>
        <dbReference type="Google" id="ProtNLM"/>
    </source>
</evidence>